<keyword evidence="13" id="KW-0464">Manganese</keyword>
<feature type="binding site" evidence="10 13">
    <location>
        <position position="35"/>
    </location>
    <ligand>
        <name>a divalent metal cation</name>
        <dbReference type="ChEBI" id="CHEBI:60240"/>
    </ligand>
</feature>
<dbReference type="NCBIfam" id="NF004076">
    <property type="entry name" value="PRK05581.1-4"/>
    <property type="match status" value="1"/>
</dbReference>
<evidence type="ECO:0000256" key="7">
    <source>
        <dbReference type="ARBA" id="ARBA00013188"/>
    </source>
</evidence>
<gene>
    <name evidence="10" type="primary">rpe</name>
    <name evidence="15" type="ORF">SY83_20270</name>
</gene>
<dbReference type="GO" id="GO:0046872">
    <property type="term" value="F:metal ion binding"/>
    <property type="evidence" value="ECO:0007669"/>
    <property type="project" value="UniProtKB-UniRule"/>
</dbReference>
<dbReference type="FunFam" id="3.20.20.70:FF:000004">
    <property type="entry name" value="Ribulose-phosphate 3-epimerase"/>
    <property type="match status" value="1"/>
</dbReference>
<keyword evidence="13" id="KW-0170">Cobalt</keyword>
<evidence type="ECO:0000256" key="8">
    <source>
        <dbReference type="ARBA" id="ARBA00022723"/>
    </source>
</evidence>
<evidence type="ECO:0000256" key="9">
    <source>
        <dbReference type="ARBA" id="ARBA00023235"/>
    </source>
</evidence>
<name>A0A172TME4_9BACL</name>
<feature type="binding site" evidence="10 13">
    <location>
        <position position="33"/>
    </location>
    <ligand>
        <name>a divalent metal cation</name>
        <dbReference type="ChEBI" id="CHEBI:60240"/>
    </ligand>
</feature>
<keyword evidence="8 10" id="KW-0479">Metal-binding</keyword>
<keyword evidence="16" id="KW-1185">Reference proteome</keyword>
<dbReference type="NCBIfam" id="TIGR01163">
    <property type="entry name" value="rpe"/>
    <property type="match status" value="1"/>
</dbReference>
<comment type="cofactor">
    <cofactor evidence="3">
        <name>Co(2+)</name>
        <dbReference type="ChEBI" id="CHEBI:48828"/>
    </cofactor>
</comment>
<feature type="active site" description="Proton acceptor" evidence="10 12">
    <location>
        <position position="35"/>
    </location>
</feature>
<dbReference type="OrthoDB" id="1645589at2"/>
<feature type="binding site" evidence="10 13">
    <location>
        <position position="176"/>
    </location>
    <ligand>
        <name>a divalent metal cation</name>
        <dbReference type="ChEBI" id="CHEBI:60240"/>
    </ligand>
</feature>
<evidence type="ECO:0000256" key="11">
    <source>
        <dbReference type="PIRNR" id="PIRNR001461"/>
    </source>
</evidence>
<feature type="binding site" evidence="10 14">
    <location>
        <position position="66"/>
    </location>
    <ligand>
        <name>substrate</name>
    </ligand>
</feature>
<dbReference type="AlphaFoldDB" id="A0A172TME4"/>
<dbReference type="Gene3D" id="3.20.20.70">
    <property type="entry name" value="Aldolase class I"/>
    <property type="match status" value="1"/>
</dbReference>
<feature type="binding site" evidence="10 14">
    <location>
        <begin position="142"/>
        <end position="145"/>
    </location>
    <ligand>
        <name>substrate</name>
    </ligand>
</feature>
<dbReference type="HAMAP" id="MF_02227">
    <property type="entry name" value="RPE"/>
    <property type="match status" value="1"/>
</dbReference>
<dbReference type="STRING" id="1178515.SY83_20270"/>
<evidence type="ECO:0000256" key="4">
    <source>
        <dbReference type="ARBA" id="ARBA00001947"/>
    </source>
</evidence>
<evidence type="ECO:0000256" key="3">
    <source>
        <dbReference type="ARBA" id="ARBA00001941"/>
    </source>
</evidence>
<evidence type="ECO:0000313" key="16">
    <source>
        <dbReference type="Proteomes" id="UP000076927"/>
    </source>
</evidence>
<dbReference type="GO" id="GO:0006098">
    <property type="term" value="P:pentose-phosphate shunt"/>
    <property type="evidence" value="ECO:0007669"/>
    <property type="project" value="UniProtKB-UniRule"/>
</dbReference>
<dbReference type="PIRSF" id="PIRSF001461">
    <property type="entry name" value="RPE"/>
    <property type="match status" value="1"/>
</dbReference>
<dbReference type="RefSeq" id="WP_068609841.1">
    <property type="nucleotide sequence ID" value="NZ_CP011388.1"/>
</dbReference>
<comment type="catalytic activity">
    <reaction evidence="1 10 11">
        <text>D-ribulose 5-phosphate = D-xylulose 5-phosphate</text>
        <dbReference type="Rhea" id="RHEA:13677"/>
        <dbReference type="ChEBI" id="CHEBI:57737"/>
        <dbReference type="ChEBI" id="CHEBI:58121"/>
        <dbReference type="EC" id="5.1.3.1"/>
    </reaction>
</comment>
<dbReference type="InterPro" id="IPR011060">
    <property type="entry name" value="RibuloseP-bd_barrel"/>
</dbReference>
<evidence type="ECO:0000256" key="12">
    <source>
        <dbReference type="PIRSR" id="PIRSR001461-1"/>
    </source>
</evidence>
<dbReference type="InterPro" id="IPR013785">
    <property type="entry name" value="Aldolase_TIM"/>
</dbReference>
<feature type="binding site" evidence="10 13">
    <location>
        <position position="66"/>
    </location>
    <ligand>
        <name>a divalent metal cation</name>
        <dbReference type="ChEBI" id="CHEBI:60240"/>
    </ligand>
</feature>
<dbReference type="GO" id="GO:0004750">
    <property type="term" value="F:D-ribulose-phosphate 3-epimerase activity"/>
    <property type="evidence" value="ECO:0007669"/>
    <property type="project" value="UniProtKB-UniRule"/>
</dbReference>
<dbReference type="PANTHER" id="PTHR11749">
    <property type="entry name" value="RIBULOSE-5-PHOSPHATE-3-EPIMERASE"/>
    <property type="match status" value="1"/>
</dbReference>
<comment type="similarity">
    <text evidence="6 10 11">Belongs to the ribulose-phosphate 3-epimerase family.</text>
</comment>
<keyword evidence="9 10" id="KW-0413">Isomerase</keyword>
<sequence length="221" mass="24818">MAGKISPSMMCADFRRLEDQVRELEQAGVEYLHWDIMDGRFVPNFTLGPDLMNCVRELTAIPFDLHLMMERPEDHLHLFDIRPGDIVSVHQESTTHLQRTLQAIRERGAKAAVALNPATPVYTVEHVLDDIDVLLIMTVNPGFAGQKLVPATLKKLSNVKTYLAAQGYPDIEIEVDGNVSWENAVRMREAGADIFVAGTSSIFRKGENIQELTKQFRDCIA</sequence>
<dbReference type="EMBL" id="CP011388">
    <property type="protein sequence ID" value="ANE48239.1"/>
    <property type="molecule type" value="Genomic_DNA"/>
</dbReference>
<feature type="binding site" evidence="10 14">
    <location>
        <position position="8"/>
    </location>
    <ligand>
        <name>substrate</name>
    </ligand>
</feature>
<dbReference type="InterPro" id="IPR026019">
    <property type="entry name" value="Ribul_P_3_epim"/>
</dbReference>
<dbReference type="Pfam" id="PF00834">
    <property type="entry name" value="Ribul_P_3_epim"/>
    <property type="match status" value="1"/>
</dbReference>
<evidence type="ECO:0000256" key="13">
    <source>
        <dbReference type="PIRSR" id="PIRSR001461-2"/>
    </source>
</evidence>
<dbReference type="GO" id="GO:0019323">
    <property type="term" value="P:pentose catabolic process"/>
    <property type="evidence" value="ECO:0007669"/>
    <property type="project" value="UniProtKB-UniRule"/>
</dbReference>
<evidence type="ECO:0000256" key="5">
    <source>
        <dbReference type="ARBA" id="ARBA00001954"/>
    </source>
</evidence>
<dbReference type="CDD" id="cd00429">
    <property type="entry name" value="RPE"/>
    <property type="match status" value="1"/>
</dbReference>
<dbReference type="KEGG" id="pswu:SY83_20270"/>
<comment type="caution">
    <text evidence="10">Lacks conserved residue(s) required for the propagation of feature annotation.</text>
</comment>
<dbReference type="Proteomes" id="UP000076927">
    <property type="component" value="Chromosome"/>
</dbReference>
<dbReference type="InterPro" id="IPR000056">
    <property type="entry name" value="Ribul_P_3_epim-like"/>
</dbReference>
<evidence type="ECO:0000256" key="10">
    <source>
        <dbReference type="HAMAP-Rule" id="MF_02227"/>
    </source>
</evidence>
<keyword evidence="10 11" id="KW-0119">Carbohydrate metabolism</keyword>
<comment type="cofactor">
    <cofactor evidence="10 13">
        <name>a divalent metal cation</name>
        <dbReference type="ChEBI" id="CHEBI:60240"/>
    </cofactor>
    <text evidence="10 13">Binds 1 divalent metal cation per subunit.</text>
</comment>
<accession>A0A172TME4</accession>
<comment type="cofactor">
    <cofactor evidence="2">
        <name>Mn(2+)</name>
        <dbReference type="ChEBI" id="CHEBI:29035"/>
    </cofactor>
</comment>
<feature type="active site" description="Proton donor" evidence="10 12">
    <location>
        <position position="176"/>
    </location>
</feature>
<comment type="cofactor">
    <cofactor evidence="5">
        <name>Fe(2+)</name>
        <dbReference type="ChEBI" id="CHEBI:29033"/>
    </cofactor>
</comment>
<evidence type="ECO:0000256" key="2">
    <source>
        <dbReference type="ARBA" id="ARBA00001936"/>
    </source>
</evidence>
<dbReference type="GO" id="GO:0005737">
    <property type="term" value="C:cytoplasm"/>
    <property type="evidence" value="ECO:0007669"/>
    <property type="project" value="UniProtKB-ARBA"/>
</dbReference>
<organism evidence="15 16">
    <name type="scientific">Paenibacillus swuensis</name>
    <dbReference type="NCBI Taxonomy" id="1178515"/>
    <lineage>
        <taxon>Bacteria</taxon>
        <taxon>Bacillati</taxon>
        <taxon>Bacillota</taxon>
        <taxon>Bacilli</taxon>
        <taxon>Bacillales</taxon>
        <taxon>Paenibacillaceae</taxon>
        <taxon>Paenibacillus</taxon>
    </lineage>
</organism>
<protein>
    <recommendedName>
        <fullName evidence="7 10">Ribulose-phosphate 3-epimerase</fullName>
        <ecNumber evidence="7 10">5.1.3.1</ecNumber>
    </recommendedName>
</protein>
<comment type="pathway">
    <text evidence="10">Carbohydrate degradation.</text>
</comment>
<dbReference type="EC" id="5.1.3.1" evidence="7 10"/>
<dbReference type="PATRIC" id="fig|1178515.4.peg.4101"/>
<keyword evidence="13" id="KW-0862">Zinc</keyword>
<dbReference type="SUPFAM" id="SSF51366">
    <property type="entry name" value="Ribulose-phoshate binding barrel"/>
    <property type="match status" value="1"/>
</dbReference>
<comment type="function">
    <text evidence="10">Catalyzes the reversible epimerization of D-ribulose 5-phosphate to D-xylulose 5-phosphate.</text>
</comment>
<evidence type="ECO:0000256" key="14">
    <source>
        <dbReference type="PIRSR" id="PIRSR001461-3"/>
    </source>
</evidence>
<comment type="cofactor">
    <cofactor evidence="4">
        <name>Zn(2+)</name>
        <dbReference type="ChEBI" id="CHEBI:29105"/>
    </cofactor>
</comment>
<reference evidence="15 16" key="1">
    <citation type="submission" date="2015-01" db="EMBL/GenBank/DDBJ databases">
        <title>Paenibacillus swuensis/DY6/whole genome sequencing.</title>
        <authorList>
            <person name="Kim M.K."/>
            <person name="Srinivasan S."/>
            <person name="Lee J.-J."/>
        </authorList>
    </citation>
    <scope>NUCLEOTIDE SEQUENCE [LARGE SCALE GENOMIC DNA]</scope>
    <source>
        <strain evidence="15 16">DY6</strain>
    </source>
</reference>
<evidence type="ECO:0000256" key="6">
    <source>
        <dbReference type="ARBA" id="ARBA00009541"/>
    </source>
</evidence>
<evidence type="ECO:0000256" key="1">
    <source>
        <dbReference type="ARBA" id="ARBA00001782"/>
    </source>
</evidence>
<evidence type="ECO:0000313" key="15">
    <source>
        <dbReference type="EMBL" id="ANE48239.1"/>
    </source>
</evidence>
<proteinExistence type="inferred from homology"/>